<feature type="non-terminal residue" evidence="1">
    <location>
        <position position="58"/>
    </location>
</feature>
<dbReference type="EMBL" id="KN831820">
    <property type="protein sequence ID" value="KIM35435.1"/>
    <property type="molecule type" value="Genomic_DNA"/>
</dbReference>
<evidence type="ECO:0000313" key="1">
    <source>
        <dbReference type="EMBL" id="KIM35435.1"/>
    </source>
</evidence>
<proteinExistence type="predicted"/>
<name>A0A0C3BF74_HEBCY</name>
<keyword evidence="2" id="KW-1185">Reference proteome</keyword>
<reference evidence="2" key="2">
    <citation type="submission" date="2015-01" db="EMBL/GenBank/DDBJ databases">
        <title>Evolutionary Origins and Diversification of the Mycorrhizal Mutualists.</title>
        <authorList>
            <consortium name="DOE Joint Genome Institute"/>
            <consortium name="Mycorrhizal Genomics Consortium"/>
            <person name="Kohler A."/>
            <person name="Kuo A."/>
            <person name="Nagy L.G."/>
            <person name="Floudas D."/>
            <person name="Copeland A."/>
            <person name="Barry K.W."/>
            <person name="Cichocki N."/>
            <person name="Veneault-Fourrey C."/>
            <person name="LaButti K."/>
            <person name="Lindquist E.A."/>
            <person name="Lipzen A."/>
            <person name="Lundell T."/>
            <person name="Morin E."/>
            <person name="Murat C."/>
            <person name="Riley R."/>
            <person name="Ohm R."/>
            <person name="Sun H."/>
            <person name="Tunlid A."/>
            <person name="Henrissat B."/>
            <person name="Grigoriev I.V."/>
            <person name="Hibbett D.S."/>
            <person name="Martin F."/>
        </authorList>
    </citation>
    <scope>NUCLEOTIDE SEQUENCE [LARGE SCALE GENOMIC DNA]</scope>
    <source>
        <strain evidence="2">h7</strain>
    </source>
</reference>
<protein>
    <submittedName>
        <fullName evidence="1">Uncharacterized protein</fullName>
    </submittedName>
</protein>
<evidence type="ECO:0000313" key="2">
    <source>
        <dbReference type="Proteomes" id="UP000053424"/>
    </source>
</evidence>
<gene>
    <name evidence="1" type="ORF">M413DRAFT_449730</name>
</gene>
<organism evidence="1 2">
    <name type="scientific">Hebeloma cylindrosporum</name>
    <dbReference type="NCBI Taxonomy" id="76867"/>
    <lineage>
        <taxon>Eukaryota</taxon>
        <taxon>Fungi</taxon>
        <taxon>Dikarya</taxon>
        <taxon>Basidiomycota</taxon>
        <taxon>Agaricomycotina</taxon>
        <taxon>Agaricomycetes</taxon>
        <taxon>Agaricomycetidae</taxon>
        <taxon>Agaricales</taxon>
        <taxon>Agaricineae</taxon>
        <taxon>Hymenogastraceae</taxon>
        <taxon>Hebeloma</taxon>
    </lineage>
</organism>
<dbReference type="HOGENOM" id="CLU_2984498_0_0_1"/>
<reference evidence="1 2" key="1">
    <citation type="submission" date="2014-04" db="EMBL/GenBank/DDBJ databases">
        <authorList>
            <consortium name="DOE Joint Genome Institute"/>
            <person name="Kuo A."/>
            <person name="Gay G."/>
            <person name="Dore J."/>
            <person name="Kohler A."/>
            <person name="Nagy L.G."/>
            <person name="Floudas D."/>
            <person name="Copeland A."/>
            <person name="Barry K.W."/>
            <person name="Cichocki N."/>
            <person name="Veneault-Fourrey C."/>
            <person name="LaButti K."/>
            <person name="Lindquist E.A."/>
            <person name="Lipzen A."/>
            <person name="Lundell T."/>
            <person name="Morin E."/>
            <person name="Murat C."/>
            <person name="Sun H."/>
            <person name="Tunlid A."/>
            <person name="Henrissat B."/>
            <person name="Grigoriev I.V."/>
            <person name="Hibbett D.S."/>
            <person name="Martin F."/>
            <person name="Nordberg H.P."/>
            <person name="Cantor M.N."/>
            <person name="Hua S.X."/>
        </authorList>
    </citation>
    <scope>NUCLEOTIDE SEQUENCE [LARGE SCALE GENOMIC DNA]</scope>
    <source>
        <strain evidence="2">h7</strain>
    </source>
</reference>
<dbReference type="Proteomes" id="UP000053424">
    <property type="component" value="Unassembled WGS sequence"/>
</dbReference>
<sequence>AQLETLTQRCLQDDPCSSLHINALSARRGAAGIEIKVKTKKLNWEIDMRSGAPHFPPR</sequence>
<accession>A0A0C3BF74</accession>
<dbReference type="AlphaFoldDB" id="A0A0C3BF74"/>